<evidence type="ECO:0000259" key="1">
    <source>
        <dbReference type="Pfam" id="PF03413"/>
    </source>
</evidence>
<dbReference type="RefSeq" id="WP_110397543.1">
    <property type="nucleotide sequence ID" value="NZ_JADIJL010000011.1"/>
</dbReference>
<comment type="caution">
    <text evidence="2">The sequence shown here is derived from an EMBL/GenBank/DDBJ whole genome shotgun (WGS) entry which is preliminary data.</text>
</comment>
<protein>
    <submittedName>
        <fullName evidence="2">Putative small secreted protein</fullName>
    </submittedName>
</protein>
<gene>
    <name evidence="2" type="ORF">DFR56_12535</name>
</gene>
<keyword evidence="3" id="KW-1185">Reference proteome</keyword>
<evidence type="ECO:0000313" key="3">
    <source>
        <dbReference type="Proteomes" id="UP000247978"/>
    </source>
</evidence>
<dbReference type="AlphaFoldDB" id="A0A2V3VGY1"/>
<evidence type="ECO:0000313" key="2">
    <source>
        <dbReference type="EMBL" id="PXW80860.1"/>
    </source>
</evidence>
<dbReference type="OrthoDB" id="2989832at2"/>
<proteinExistence type="predicted"/>
<organism evidence="2 3">
    <name type="scientific">Pseudogracilibacillus auburnensis</name>
    <dbReference type="NCBI Taxonomy" id="1494959"/>
    <lineage>
        <taxon>Bacteria</taxon>
        <taxon>Bacillati</taxon>
        <taxon>Bacillota</taxon>
        <taxon>Bacilli</taxon>
        <taxon>Bacillales</taxon>
        <taxon>Bacillaceae</taxon>
        <taxon>Pseudogracilibacillus</taxon>
    </lineage>
</organism>
<dbReference type="Proteomes" id="UP000247978">
    <property type="component" value="Unassembled WGS sequence"/>
</dbReference>
<dbReference type="Pfam" id="PF03413">
    <property type="entry name" value="PepSY"/>
    <property type="match status" value="1"/>
</dbReference>
<dbReference type="InterPro" id="IPR025711">
    <property type="entry name" value="PepSY"/>
</dbReference>
<reference evidence="2 3" key="1">
    <citation type="submission" date="2018-05" db="EMBL/GenBank/DDBJ databases">
        <title>Genomic Encyclopedia of Type Strains, Phase IV (KMG-IV): sequencing the most valuable type-strain genomes for metagenomic binning, comparative biology and taxonomic classification.</title>
        <authorList>
            <person name="Goeker M."/>
        </authorList>
    </citation>
    <scope>NUCLEOTIDE SEQUENCE [LARGE SCALE GENOMIC DNA]</scope>
    <source>
        <strain evidence="2 3">DSM 28556</strain>
    </source>
</reference>
<accession>A0A2V3VGY1</accession>
<sequence>MSRKNTLLAAGLGFAIGYLLKEQLDEYKKLTPEKALQYAKETFQKNGPINGSWIYMKPEKLEKNGLIYDTYRGGISRNIDGDNKQYDFYVDIETGAIIDAKQIAS</sequence>
<name>A0A2V3VGY1_9BACI</name>
<dbReference type="EMBL" id="QJJQ01000025">
    <property type="protein sequence ID" value="PXW80860.1"/>
    <property type="molecule type" value="Genomic_DNA"/>
</dbReference>
<feature type="domain" description="PepSY" evidence="1">
    <location>
        <begin position="29"/>
        <end position="100"/>
    </location>
</feature>